<keyword evidence="2" id="KW-1185">Reference proteome</keyword>
<feature type="non-terminal residue" evidence="1">
    <location>
        <position position="1"/>
    </location>
</feature>
<accession>A0AA38CSM1</accession>
<proteinExistence type="predicted"/>
<feature type="non-terminal residue" evidence="1">
    <location>
        <position position="65"/>
    </location>
</feature>
<sequence>EKLQHFYGDQIVQLKKNKFPQGLVTLEDIFNFYDQLGKDKGNILTHADKYEEILVDDEKKLLIGK</sequence>
<dbReference type="AlphaFoldDB" id="A0AA38CSM1"/>
<name>A0AA38CSM1_TAXCH</name>
<organism evidence="1 2">
    <name type="scientific">Taxus chinensis</name>
    <name type="common">Chinese yew</name>
    <name type="synonym">Taxus wallichiana var. chinensis</name>
    <dbReference type="NCBI Taxonomy" id="29808"/>
    <lineage>
        <taxon>Eukaryota</taxon>
        <taxon>Viridiplantae</taxon>
        <taxon>Streptophyta</taxon>
        <taxon>Embryophyta</taxon>
        <taxon>Tracheophyta</taxon>
        <taxon>Spermatophyta</taxon>
        <taxon>Pinopsida</taxon>
        <taxon>Pinidae</taxon>
        <taxon>Conifers II</taxon>
        <taxon>Cupressales</taxon>
        <taxon>Taxaceae</taxon>
        <taxon>Taxus</taxon>
    </lineage>
</organism>
<dbReference type="Proteomes" id="UP000824469">
    <property type="component" value="Unassembled WGS sequence"/>
</dbReference>
<evidence type="ECO:0000313" key="2">
    <source>
        <dbReference type="Proteomes" id="UP000824469"/>
    </source>
</evidence>
<protein>
    <submittedName>
        <fullName evidence="1">Uncharacterized protein</fullName>
    </submittedName>
</protein>
<evidence type="ECO:0000313" key="1">
    <source>
        <dbReference type="EMBL" id="KAH9304936.1"/>
    </source>
</evidence>
<gene>
    <name evidence="1" type="ORF">KI387_009340</name>
</gene>
<comment type="caution">
    <text evidence="1">The sequence shown here is derived from an EMBL/GenBank/DDBJ whole genome shotgun (WGS) entry which is preliminary data.</text>
</comment>
<dbReference type="EMBL" id="JAHRHJ020000008">
    <property type="protein sequence ID" value="KAH9304936.1"/>
    <property type="molecule type" value="Genomic_DNA"/>
</dbReference>
<reference evidence="1 2" key="1">
    <citation type="journal article" date="2021" name="Nat. Plants">
        <title>The Taxus genome provides insights into paclitaxel biosynthesis.</title>
        <authorList>
            <person name="Xiong X."/>
            <person name="Gou J."/>
            <person name="Liao Q."/>
            <person name="Li Y."/>
            <person name="Zhou Q."/>
            <person name="Bi G."/>
            <person name="Li C."/>
            <person name="Du R."/>
            <person name="Wang X."/>
            <person name="Sun T."/>
            <person name="Guo L."/>
            <person name="Liang H."/>
            <person name="Lu P."/>
            <person name="Wu Y."/>
            <person name="Zhang Z."/>
            <person name="Ro D.K."/>
            <person name="Shang Y."/>
            <person name="Huang S."/>
            <person name="Yan J."/>
        </authorList>
    </citation>
    <scope>NUCLEOTIDE SEQUENCE [LARGE SCALE GENOMIC DNA]</scope>
    <source>
        <strain evidence="1">Ta-2019</strain>
    </source>
</reference>